<protein>
    <submittedName>
        <fullName evidence="1">Uncharacterized protein</fullName>
    </submittedName>
</protein>
<evidence type="ECO:0000313" key="2">
    <source>
        <dbReference type="Proteomes" id="UP001054945"/>
    </source>
</evidence>
<dbReference type="AlphaFoldDB" id="A0AAV4PX17"/>
<proteinExistence type="predicted"/>
<organism evidence="1 2">
    <name type="scientific">Caerostris extrusa</name>
    <name type="common">Bark spider</name>
    <name type="synonym">Caerostris bankana</name>
    <dbReference type="NCBI Taxonomy" id="172846"/>
    <lineage>
        <taxon>Eukaryota</taxon>
        <taxon>Metazoa</taxon>
        <taxon>Ecdysozoa</taxon>
        <taxon>Arthropoda</taxon>
        <taxon>Chelicerata</taxon>
        <taxon>Arachnida</taxon>
        <taxon>Araneae</taxon>
        <taxon>Araneomorphae</taxon>
        <taxon>Entelegynae</taxon>
        <taxon>Araneoidea</taxon>
        <taxon>Araneidae</taxon>
        <taxon>Caerostris</taxon>
    </lineage>
</organism>
<gene>
    <name evidence="1" type="ORF">CEXT_800761</name>
</gene>
<accession>A0AAV4PX17</accession>
<keyword evidence="2" id="KW-1185">Reference proteome</keyword>
<dbReference type="EMBL" id="BPLR01005084">
    <property type="protein sequence ID" value="GIX99717.1"/>
    <property type="molecule type" value="Genomic_DNA"/>
</dbReference>
<name>A0AAV4PX17_CAEEX</name>
<sequence>MNCSHMEIRKTIGIFTINTGNIPFQKDVIRRVVDSMWWQHKTLWSIDSSITSGRDAKSSVTLLKSGFEVVFPSSNNHSAVHQTNAALINIVM</sequence>
<reference evidence="1 2" key="1">
    <citation type="submission" date="2021-06" db="EMBL/GenBank/DDBJ databases">
        <title>Caerostris extrusa draft genome.</title>
        <authorList>
            <person name="Kono N."/>
            <person name="Arakawa K."/>
        </authorList>
    </citation>
    <scope>NUCLEOTIDE SEQUENCE [LARGE SCALE GENOMIC DNA]</scope>
</reference>
<evidence type="ECO:0000313" key="1">
    <source>
        <dbReference type="EMBL" id="GIX99717.1"/>
    </source>
</evidence>
<dbReference type="Proteomes" id="UP001054945">
    <property type="component" value="Unassembled WGS sequence"/>
</dbReference>
<comment type="caution">
    <text evidence="1">The sequence shown here is derived from an EMBL/GenBank/DDBJ whole genome shotgun (WGS) entry which is preliminary data.</text>
</comment>